<dbReference type="Proteomes" id="UP001155059">
    <property type="component" value="Unassembled WGS sequence"/>
</dbReference>
<dbReference type="InterPro" id="IPR010718">
    <property type="entry name" value="DUF1294"/>
</dbReference>
<reference evidence="4 5" key="1">
    <citation type="journal article" date="2022" name="Int. J. Syst. Evol. Microbiol.">
        <title>Pseudomonas aegrilactucae sp. nov. and Pseudomonas morbosilactucae sp. nov., pathogens causing bacterial rot of lettuce in Japan.</title>
        <authorList>
            <person name="Sawada H."/>
            <person name="Fujikawa T."/>
            <person name="Satou M."/>
        </authorList>
    </citation>
    <scope>NUCLEOTIDE SEQUENCE [LARGE SCALE GENOMIC DNA]</scope>
    <source>
        <strain evidence="2 4">MAFF 302030</strain>
        <strain evidence="3 5">MAFF 302046</strain>
    </source>
</reference>
<accession>A0A9X1YUL8</accession>
<evidence type="ECO:0000256" key="1">
    <source>
        <dbReference type="SAM" id="Phobius"/>
    </source>
</evidence>
<feature type="transmembrane region" description="Helical" evidence="1">
    <location>
        <begin position="31"/>
        <end position="50"/>
    </location>
</feature>
<feature type="transmembrane region" description="Helical" evidence="1">
    <location>
        <begin position="94"/>
        <end position="112"/>
    </location>
</feature>
<evidence type="ECO:0000313" key="3">
    <source>
        <dbReference type="EMBL" id="MCK9813726.1"/>
    </source>
</evidence>
<keyword evidence="1" id="KW-0812">Transmembrane</keyword>
<sequence length="125" mass="14208">MRHLRLKLVLWLLLCSVPLYGALSMGWQGISLIPLAAYGAVSLLTLLLYWHDKRQARNGGQRIPEKVLHALELAGGWPGALLAQQGFRHKTRKVSYQALFWLIVVLHQVFWIDRLFLQGSLLALV</sequence>
<keyword evidence="5" id="KW-1185">Reference proteome</keyword>
<protein>
    <submittedName>
        <fullName evidence="2">DUF1294 domain-containing protein</fullName>
    </submittedName>
</protein>
<dbReference type="EMBL" id="JALQCX010000010">
    <property type="protein sequence ID" value="MCK9813726.1"/>
    <property type="molecule type" value="Genomic_DNA"/>
</dbReference>
<evidence type="ECO:0000313" key="5">
    <source>
        <dbReference type="Proteomes" id="UP001155163"/>
    </source>
</evidence>
<dbReference type="Pfam" id="PF06961">
    <property type="entry name" value="DUF1294"/>
    <property type="match status" value="1"/>
</dbReference>
<dbReference type="EMBL" id="JALQCW010000004">
    <property type="protein sequence ID" value="MCK9796645.1"/>
    <property type="molecule type" value="Genomic_DNA"/>
</dbReference>
<evidence type="ECO:0000313" key="2">
    <source>
        <dbReference type="EMBL" id="MCK9796645.1"/>
    </source>
</evidence>
<dbReference type="Proteomes" id="UP001155163">
    <property type="component" value="Unassembled WGS sequence"/>
</dbReference>
<keyword evidence="1" id="KW-0472">Membrane</keyword>
<reference evidence="4 5" key="2">
    <citation type="journal article" date="2023" name="Plant Pathol.">
        <title>Dismantling and reorganizing Pseudomonas marginalis sensu#lato.</title>
        <authorList>
            <person name="Sawada H."/>
            <person name="Fujikawa T."/>
            <person name="Satou M."/>
        </authorList>
    </citation>
    <scope>NUCLEOTIDE SEQUENCE [LARGE SCALE GENOMIC DNA]</scope>
    <source>
        <strain evidence="2 4">MAFF 302030</strain>
        <strain evidence="3 5">MAFF 302046</strain>
    </source>
</reference>
<gene>
    <name evidence="2" type="ORF">M1B34_02520</name>
    <name evidence="3" type="ORF">M1B35_06095</name>
</gene>
<dbReference type="AlphaFoldDB" id="A0A9X1YUL8"/>
<evidence type="ECO:0000313" key="4">
    <source>
        <dbReference type="Proteomes" id="UP001155059"/>
    </source>
</evidence>
<name>A0A9X1YUL8_9PSED</name>
<dbReference type="RefSeq" id="WP_259740386.1">
    <property type="nucleotide sequence ID" value="NZ_JALQCW010000004.1"/>
</dbReference>
<keyword evidence="1" id="KW-1133">Transmembrane helix</keyword>
<organism evidence="2 4">
    <name type="scientific">Pseudomonas morbosilactucae</name>
    <dbReference type="NCBI Taxonomy" id="2938197"/>
    <lineage>
        <taxon>Bacteria</taxon>
        <taxon>Pseudomonadati</taxon>
        <taxon>Pseudomonadota</taxon>
        <taxon>Gammaproteobacteria</taxon>
        <taxon>Pseudomonadales</taxon>
        <taxon>Pseudomonadaceae</taxon>
        <taxon>Pseudomonas</taxon>
    </lineage>
</organism>
<comment type="caution">
    <text evidence="2">The sequence shown here is derived from an EMBL/GenBank/DDBJ whole genome shotgun (WGS) entry which is preliminary data.</text>
</comment>
<proteinExistence type="predicted"/>